<evidence type="ECO:0000313" key="4">
    <source>
        <dbReference type="EMBL" id="MDN0025987.1"/>
    </source>
</evidence>
<dbReference type="GO" id="GO:0006508">
    <property type="term" value="P:proteolysis"/>
    <property type="evidence" value="ECO:0007669"/>
    <property type="project" value="InterPro"/>
</dbReference>
<dbReference type="Proteomes" id="UP001167831">
    <property type="component" value="Unassembled WGS sequence"/>
</dbReference>
<dbReference type="PANTHER" id="PTHR41775:SF1">
    <property type="entry name" value="PEPTIDASE M6-LIKE DOMAIN-CONTAINING PROTEIN"/>
    <property type="match status" value="1"/>
</dbReference>
<evidence type="ECO:0000313" key="6">
    <source>
        <dbReference type="Proteomes" id="UP001168478"/>
    </source>
</evidence>
<gene>
    <name evidence="3" type="ORF">QVN81_11555</name>
    <name evidence="4" type="ORF">QVN84_10720</name>
</gene>
<evidence type="ECO:0000313" key="3">
    <source>
        <dbReference type="EMBL" id="MDN0023644.1"/>
    </source>
</evidence>
<dbReference type="RefSeq" id="WP_289826142.1">
    <property type="nucleotide sequence ID" value="NZ_JAUEIE010000016.1"/>
</dbReference>
<evidence type="ECO:0000313" key="5">
    <source>
        <dbReference type="Proteomes" id="UP001167831"/>
    </source>
</evidence>
<reference evidence="4" key="2">
    <citation type="submission" date="2023-08" db="EMBL/GenBank/DDBJ databases">
        <title>Identification and characterization of horizontal gene transfer across gut microbiota members of farm animals based on homology search.</title>
        <authorList>
            <person name="Schwarzerova J."/>
            <person name="Nykrynova M."/>
            <person name="Jureckova K."/>
            <person name="Cejkova D."/>
            <person name="Rychlik I."/>
        </authorList>
    </citation>
    <scope>NUCLEOTIDE SEQUENCE</scope>
    <source>
        <strain evidence="4">ET15</strain>
        <strain evidence="3">ET37</strain>
    </source>
</reference>
<keyword evidence="1" id="KW-0732">Signal</keyword>
<reference evidence="4" key="1">
    <citation type="submission" date="2023-06" db="EMBL/GenBank/DDBJ databases">
        <authorList>
            <person name="Zeman M."/>
            <person name="Kubasova T."/>
            <person name="Jahodarova E."/>
            <person name="Nykrynova M."/>
            <person name="Rychlik I."/>
        </authorList>
    </citation>
    <scope>NUCLEOTIDE SEQUENCE</scope>
    <source>
        <strain evidence="4">ET15</strain>
        <strain evidence="3">ET37</strain>
    </source>
</reference>
<dbReference type="InterPro" id="IPR008757">
    <property type="entry name" value="Peptidase_M6-like_domain"/>
</dbReference>
<sequence>MRHILIIFMLMACAVTSRAAKANSTPFSVKQSDGTTITVRLHGDENFSWYTTMDNVVLARSGNDFFIADIDAIGNITPTAQLAHEKEERSSNEISLVKKQNLKAFFSDNADKNRIPMLREPIALTYNPPYFPSTGSPTAIVILVEFKDEKFTVNDPQAVFDQYLNGDEQKEMGYGESLNYGSVKKFFTDMSFGKYQPNFDIIGPVTLSKDMAYYGKNSGSTKDVNCSEMIKEACALASEKTDFSTPKYDINADGIVDLVYIIYAGYGESNGADQNTIWAKSGIGSFGTYNGMSVQRYGLNNELNSKPHVTSDMFVTPKINGIGLFCHEFSHCLGLPDLYPYSAAAQIDNQAMEYWSIMDGGEYTYYGYCPTAYTAWEREALGWHSITTLENNATITATPISDGGQSYKMVNNADESEYIVLENIQKKGWNSYSIGHGLIAYHVKWPKSTVAFNDRPNETPENPGFALIPADGILISSYNQELEKEYQSSHKGDPFPGEKNVTSLTYDMGLPNFRWYTEGPEVKKALRNITEDTTAGTVTFNYVHDTSTAIGIPSVIPTEDDTRVYTINGTYIGNDKSAAGKGIYITGGKKIIMK</sequence>
<dbReference type="Pfam" id="PF05547">
    <property type="entry name" value="Peptidase_M6"/>
    <property type="match status" value="1"/>
</dbReference>
<dbReference type="PANTHER" id="PTHR41775">
    <property type="entry name" value="SECRETED PROTEIN-RELATED"/>
    <property type="match status" value="1"/>
</dbReference>
<keyword evidence="4" id="KW-0482">Metalloprotease</keyword>
<organism evidence="4 6">
    <name type="scientific">Leyella lascolaii</name>
    <dbReference type="NCBI Taxonomy" id="1776379"/>
    <lineage>
        <taxon>Bacteria</taxon>
        <taxon>Pseudomonadati</taxon>
        <taxon>Bacteroidota</taxon>
        <taxon>Bacteroidia</taxon>
        <taxon>Bacteroidales</taxon>
        <taxon>Prevotellaceae</taxon>
        <taxon>Leyella</taxon>
    </lineage>
</organism>
<feature type="chain" id="PRO_5043981252" evidence="1">
    <location>
        <begin position="20"/>
        <end position="594"/>
    </location>
</feature>
<dbReference type="SUPFAM" id="SSF55486">
    <property type="entry name" value="Metalloproteases ('zincins'), catalytic domain"/>
    <property type="match status" value="1"/>
</dbReference>
<proteinExistence type="predicted"/>
<dbReference type="Proteomes" id="UP001168478">
    <property type="component" value="Unassembled WGS sequence"/>
</dbReference>
<keyword evidence="5" id="KW-1185">Reference proteome</keyword>
<keyword evidence="4" id="KW-0645">Protease</keyword>
<protein>
    <submittedName>
        <fullName evidence="4">M6 family metalloprotease domain-containing protein</fullName>
    </submittedName>
</protein>
<evidence type="ECO:0000259" key="2">
    <source>
        <dbReference type="Pfam" id="PF05547"/>
    </source>
</evidence>
<evidence type="ECO:0000256" key="1">
    <source>
        <dbReference type="SAM" id="SignalP"/>
    </source>
</evidence>
<dbReference type="EMBL" id="JAUEIF010000011">
    <property type="protein sequence ID" value="MDN0025987.1"/>
    <property type="molecule type" value="Genomic_DNA"/>
</dbReference>
<feature type="signal peptide" evidence="1">
    <location>
        <begin position="1"/>
        <end position="19"/>
    </location>
</feature>
<accession>A0AAW7JMC8</accession>
<dbReference type="GO" id="GO:0008237">
    <property type="term" value="F:metallopeptidase activity"/>
    <property type="evidence" value="ECO:0007669"/>
    <property type="project" value="UniProtKB-KW"/>
</dbReference>
<keyword evidence="4" id="KW-0378">Hydrolase</keyword>
<name>A0AAW7JMC8_9BACT</name>
<dbReference type="NCBIfam" id="TIGR03296">
    <property type="entry name" value="M6dom_TIGR03296"/>
    <property type="match status" value="1"/>
</dbReference>
<dbReference type="AlphaFoldDB" id="A0AAW7JMC8"/>
<dbReference type="EMBL" id="JAUEIE010000016">
    <property type="protein sequence ID" value="MDN0023644.1"/>
    <property type="molecule type" value="Genomic_DNA"/>
</dbReference>
<feature type="domain" description="Peptidase M6-like" evidence="2">
    <location>
        <begin position="139"/>
        <end position="379"/>
    </location>
</feature>
<comment type="caution">
    <text evidence="4">The sequence shown here is derived from an EMBL/GenBank/DDBJ whole genome shotgun (WGS) entry which is preliminary data.</text>
</comment>